<dbReference type="RefSeq" id="WP_259620911.1">
    <property type="nucleotide sequence ID" value="NZ_JANYMP010000001.1"/>
</dbReference>
<sequence>MRRASALGVLAAVVVVSAVASLWFGLAADRLRESPWATNAALVDASGTSAVVDEVGAAVRSVFSYDYGNTDVTEESARRVLAGEAVEQYTALFGEVRKQAVEQQVVFTTTVRSIGVVELTGDRARLLVFVDQQTLRSGEGNHTSRAGQLEVRAERVEEQWRITAITVL</sequence>
<dbReference type="PANTHER" id="PTHR37042">
    <property type="entry name" value="OUTER MEMBRANE PROTEIN RV1973"/>
    <property type="match status" value="1"/>
</dbReference>
<evidence type="ECO:0000256" key="1">
    <source>
        <dbReference type="ARBA" id="ARBA00004370"/>
    </source>
</evidence>
<keyword evidence="2" id="KW-0472">Membrane</keyword>
<name>A0A9X2VEZ5_9PSEU</name>
<dbReference type="AlphaFoldDB" id="A0A9X2VEZ5"/>
<evidence type="ECO:0008006" key="5">
    <source>
        <dbReference type="Google" id="ProtNLM"/>
    </source>
</evidence>
<evidence type="ECO:0000313" key="4">
    <source>
        <dbReference type="Proteomes" id="UP001141259"/>
    </source>
</evidence>
<organism evidence="3 4">
    <name type="scientific">Umezawaea endophytica</name>
    <dbReference type="NCBI Taxonomy" id="1654476"/>
    <lineage>
        <taxon>Bacteria</taxon>
        <taxon>Bacillati</taxon>
        <taxon>Actinomycetota</taxon>
        <taxon>Actinomycetes</taxon>
        <taxon>Pseudonocardiales</taxon>
        <taxon>Pseudonocardiaceae</taxon>
        <taxon>Umezawaea</taxon>
    </lineage>
</organism>
<comment type="subcellular location">
    <subcellularLocation>
        <location evidence="1">Membrane</location>
    </subcellularLocation>
</comment>
<protein>
    <recommendedName>
        <fullName evidence="5">Mce-associated membrane protein</fullName>
    </recommendedName>
</protein>
<evidence type="ECO:0000313" key="3">
    <source>
        <dbReference type="EMBL" id="MCS7475391.1"/>
    </source>
</evidence>
<dbReference type="GO" id="GO:0016020">
    <property type="term" value="C:membrane"/>
    <property type="evidence" value="ECO:0007669"/>
    <property type="project" value="UniProtKB-SubCell"/>
</dbReference>
<evidence type="ECO:0000256" key="2">
    <source>
        <dbReference type="ARBA" id="ARBA00023136"/>
    </source>
</evidence>
<keyword evidence="4" id="KW-1185">Reference proteome</keyword>
<dbReference type="PANTHER" id="PTHR37042:SF4">
    <property type="entry name" value="OUTER MEMBRANE PROTEIN RV1973"/>
    <property type="match status" value="1"/>
</dbReference>
<dbReference type="Proteomes" id="UP001141259">
    <property type="component" value="Unassembled WGS sequence"/>
</dbReference>
<accession>A0A9X2VEZ5</accession>
<gene>
    <name evidence="3" type="ORF">NZH93_00875</name>
</gene>
<reference evidence="3" key="1">
    <citation type="submission" date="2022-08" db="EMBL/GenBank/DDBJ databases">
        <authorList>
            <person name="Tistechok S."/>
            <person name="Samborskyy M."/>
            <person name="Roman I."/>
        </authorList>
    </citation>
    <scope>NUCLEOTIDE SEQUENCE</scope>
    <source>
        <strain evidence="3">DSM 103496</strain>
    </source>
</reference>
<dbReference type="EMBL" id="JANYMP010000001">
    <property type="protein sequence ID" value="MCS7475391.1"/>
    <property type="molecule type" value="Genomic_DNA"/>
</dbReference>
<comment type="caution">
    <text evidence="3">The sequence shown here is derived from an EMBL/GenBank/DDBJ whole genome shotgun (WGS) entry which is preliminary data.</text>
</comment>
<proteinExistence type="predicted"/>